<dbReference type="InterPro" id="IPR007396">
    <property type="entry name" value="TR_PAI2-type"/>
</dbReference>
<dbReference type="Pfam" id="PF04299">
    <property type="entry name" value="FMN_bind_2"/>
    <property type="match status" value="1"/>
</dbReference>
<keyword evidence="2" id="KW-1185">Reference proteome</keyword>
<organism evidence="1 2">
    <name type="scientific">Streptomyces gilvifuscus</name>
    <dbReference type="NCBI Taxonomy" id="1550617"/>
    <lineage>
        <taxon>Bacteria</taxon>
        <taxon>Bacillati</taxon>
        <taxon>Actinomycetota</taxon>
        <taxon>Actinomycetes</taxon>
        <taxon>Kitasatosporales</taxon>
        <taxon>Streptomycetaceae</taxon>
        <taxon>Streptomyces</taxon>
    </lineage>
</organism>
<proteinExistence type="predicted"/>
<gene>
    <name evidence="1" type="ORF">PO587_42390</name>
</gene>
<dbReference type="PIRSF" id="PIRSF010372">
    <property type="entry name" value="PaiB"/>
    <property type="match status" value="1"/>
</dbReference>
<evidence type="ECO:0000313" key="1">
    <source>
        <dbReference type="EMBL" id="MDC2961093.1"/>
    </source>
</evidence>
<evidence type="ECO:0000313" key="2">
    <source>
        <dbReference type="Proteomes" id="UP001221328"/>
    </source>
</evidence>
<protein>
    <submittedName>
        <fullName evidence="1">FMN-binding negative transcriptional regulator</fullName>
    </submittedName>
</protein>
<name>A0ABT5G880_9ACTN</name>
<dbReference type="PANTHER" id="PTHR35802:SF1">
    <property type="entry name" value="PROTEASE SYNTHASE AND SPORULATION PROTEIN PAI 2"/>
    <property type="match status" value="1"/>
</dbReference>
<dbReference type="RefSeq" id="WP_200701557.1">
    <property type="nucleotide sequence ID" value="NZ_JAQOSK010000030.1"/>
</dbReference>
<sequence>MFVPPLYREPDASWMLELIRQNPLAMMVSNGTDAEGPFATHLPVIPDPHTADEPAAGLAGTTLLGHMNRANPHWAALRPGATVLLTFTGPHAYVSPTLYEVSPAAPTWDFTAVHAHGTIEKLDEGVPEEDTLRVVTSTVRAFEDRFGTGWDMSESIGYFREIMPAVGAFRFTVSRADAMFKLSQEKTPDIRGRVQRSFRESACGRHRATADLMEQLP</sequence>
<dbReference type="PANTHER" id="PTHR35802">
    <property type="entry name" value="PROTEASE SYNTHASE AND SPORULATION PROTEIN PAI 2"/>
    <property type="match status" value="1"/>
</dbReference>
<dbReference type="SUPFAM" id="SSF50475">
    <property type="entry name" value="FMN-binding split barrel"/>
    <property type="match status" value="1"/>
</dbReference>
<comment type="caution">
    <text evidence="1">The sequence shown here is derived from an EMBL/GenBank/DDBJ whole genome shotgun (WGS) entry which is preliminary data.</text>
</comment>
<dbReference type="Gene3D" id="2.30.110.10">
    <property type="entry name" value="Electron Transport, Fmn-binding Protein, Chain A"/>
    <property type="match status" value="1"/>
</dbReference>
<dbReference type="EMBL" id="JAQOSK010000030">
    <property type="protein sequence ID" value="MDC2961093.1"/>
    <property type="molecule type" value="Genomic_DNA"/>
</dbReference>
<dbReference type="Proteomes" id="UP001221328">
    <property type="component" value="Unassembled WGS sequence"/>
</dbReference>
<dbReference type="InterPro" id="IPR012349">
    <property type="entry name" value="Split_barrel_FMN-bd"/>
</dbReference>
<accession>A0ABT5G880</accession>
<reference evidence="1 2" key="1">
    <citation type="journal article" date="2015" name="Int. J. Syst. Evol. Microbiol.">
        <title>Streptomyces gilvifuscus sp. nov., an actinomycete that produces antibacterial compounds isolated from soil.</title>
        <authorList>
            <person name="Nguyen T.M."/>
            <person name="Kim J."/>
        </authorList>
    </citation>
    <scope>NUCLEOTIDE SEQUENCE [LARGE SCALE GENOMIC DNA]</scope>
    <source>
        <strain evidence="1 2">T113</strain>
    </source>
</reference>